<reference evidence="2" key="1">
    <citation type="journal article" date="2023" name="Science">
        <title>Genome structures resolve the early diversification of teleost fishes.</title>
        <authorList>
            <person name="Parey E."/>
            <person name="Louis A."/>
            <person name="Montfort J."/>
            <person name="Bouchez O."/>
            <person name="Roques C."/>
            <person name="Iampietro C."/>
            <person name="Lluch J."/>
            <person name="Castinel A."/>
            <person name="Donnadieu C."/>
            <person name="Desvignes T."/>
            <person name="Floi Bucao C."/>
            <person name="Jouanno E."/>
            <person name="Wen M."/>
            <person name="Mejri S."/>
            <person name="Dirks R."/>
            <person name="Jansen H."/>
            <person name="Henkel C."/>
            <person name="Chen W.J."/>
            <person name="Zahm M."/>
            <person name="Cabau C."/>
            <person name="Klopp C."/>
            <person name="Thompson A.W."/>
            <person name="Robinson-Rechavi M."/>
            <person name="Braasch I."/>
            <person name="Lecointre G."/>
            <person name="Bobe J."/>
            <person name="Postlethwait J.H."/>
            <person name="Berthelot C."/>
            <person name="Roest Crollius H."/>
            <person name="Guiguen Y."/>
        </authorList>
    </citation>
    <scope>NUCLEOTIDE SEQUENCE</scope>
    <source>
        <strain evidence="2">NC1722</strain>
    </source>
</reference>
<keyword evidence="3" id="KW-1185">Reference proteome</keyword>
<name>A0AAD7WM10_9TELE</name>
<proteinExistence type="predicted"/>
<protein>
    <submittedName>
        <fullName evidence="2">Uncharacterized protein</fullName>
    </submittedName>
</protein>
<dbReference type="AlphaFoldDB" id="A0AAD7WM10"/>
<comment type="caution">
    <text evidence="2">The sequence shown here is derived from an EMBL/GenBank/DDBJ whole genome shotgun (WGS) entry which is preliminary data.</text>
</comment>
<evidence type="ECO:0000256" key="1">
    <source>
        <dbReference type="SAM" id="MobiDB-lite"/>
    </source>
</evidence>
<sequence>MVAAGGGGRPNASPRSPACSPDPSAPGTHAPADGLSARPFTHGSESLKAAVHCGRGETVAAWLSEVWINVGDWRRGAAVVPRAVRPLLSRSPGSGVRNVDVDDVPYRAETRRERAARHRACRWRSTPELKDLDPPVGVFPADRFPASRRD</sequence>
<evidence type="ECO:0000313" key="2">
    <source>
        <dbReference type="EMBL" id="KAJ8401698.1"/>
    </source>
</evidence>
<feature type="region of interest" description="Disordered" evidence="1">
    <location>
        <begin position="1"/>
        <end position="40"/>
    </location>
</feature>
<accession>A0AAD7WM10</accession>
<evidence type="ECO:0000313" key="3">
    <source>
        <dbReference type="Proteomes" id="UP001221898"/>
    </source>
</evidence>
<organism evidence="2 3">
    <name type="scientific">Aldrovandia affinis</name>
    <dbReference type="NCBI Taxonomy" id="143900"/>
    <lineage>
        <taxon>Eukaryota</taxon>
        <taxon>Metazoa</taxon>
        <taxon>Chordata</taxon>
        <taxon>Craniata</taxon>
        <taxon>Vertebrata</taxon>
        <taxon>Euteleostomi</taxon>
        <taxon>Actinopterygii</taxon>
        <taxon>Neopterygii</taxon>
        <taxon>Teleostei</taxon>
        <taxon>Notacanthiformes</taxon>
        <taxon>Halosauridae</taxon>
        <taxon>Aldrovandia</taxon>
    </lineage>
</organism>
<gene>
    <name evidence="2" type="ORF">AAFF_G00376690</name>
</gene>
<dbReference type="EMBL" id="JAINUG010000068">
    <property type="protein sequence ID" value="KAJ8401698.1"/>
    <property type="molecule type" value="Genomic_DNA"/>
</dbReference>
<dbReference type="Proteomes" id="UP001221898">
    <property type="component" value="Unassembled WGS sequence"/>
</dbReference>